<dbReference type="Proteomes" id="UP000299102">
    <property type="component" value="Unassembled WGS sequence"/>
</dbReference>
<organism evidence="2 3">
    <name type="scientific">Eumeta variegata</name>
    <name type="common">Bagworm moth</name>
    <name type="synonym">Eumeta japonica</name>
    <dbReference type="NCBI Taxonomy" id="151549"/>
    <lineage>
        <taxon>Eukaryota</taxon>
        <taxon>Metazoa</taxon>
        <taxon>Ecdysozoa</taxon>
        <taxon>Arthropoda</taxon>
        <taxon>Hexapoda</taxon>
        <taxon>Insecta</taxon>
        <taxon>Pterygota</taxon>
        <taxon>Neoptera</taxon>
        <taxon>Endopterygota</taxon>
        <taxon>Lepidoptera</taxon>
        <taxon>Glossata</taxon>
        <taxon>Ditrysia</taxon>
        <taxon>Tineoidea</taxon>
        <taxon>Psychidae</taxon>
        <taxon>Oiketicinae</taxon>
        <taxon>Eumeta</taxon>
    </lineage>
</organism>
<comment type="caution">
    <text evidence="2">The sequence shown here is derived from an EMBL/GenBank/DDBJ whole genome shotgun (WGS) entry which is preliminary data.</text>
</comment>
<evidence type="ECO:0000313" key="3">
    <source>
        <dbReference type="Proteomes" id="UP000299102"/>
    </source>
</evidence>
<dbReference type="AlphaFoldDB" id="A0A4C1WQ16"/>
<feature type="compositionally biased region" description="Polar residues" evidence="1">
    <location>
        <begin position="9"/>
        <end position="23"/>
    </location>
</feature>
<evidence type="ECO:0000256" key="1">
    <source>
        <dbReference type="SAM" id="MobiDB-lite"/>
    </source>
</evidence>
<name>A0A4C1WQ16_EUMVA</name>
<keyword evidence="3" id="KW-1185">Reference proteome</keyword>
<gene>
    <name evidence="2" type="ORF">EVAR_43369_1</name>
</gene>
<protein>
    <submittedName>
        <fullName evidence="2">Uncharacterized protein</fullName>
    </submittedName>
</protein>
<accession>A0A4C1WQ16</accession>
<evidence type="ECO:0000313" key="2">
    <source>
        <dbReference type="EMBL" id="GBP53083.1"/>
    </source>
</evidence>
<reference evidence="2 3" key="1">
    <citation type="journal article" date="2019" name="Commun. Biol.">
        <title>The bagworm genome reveals a unique fibroin gene that provides high tensile strength.</title>
        <authorList>
            <person name="Kono N."/>
            <person name="Nakamura H."/>
            <person name="Ohtoshi R."/>
            <person name="Tomita M."/>
            <person name="Numata K."/>
            <person name="Arakawa K."/>
        </authorList>
    </citation>
    <scope>NUCLEOTIDE SEQUENCE [LARGE SCALE GENOMIC DNA]</scope>
</reference>
<proteinExistence type="predicted"/>
<dbReference type="EMBL" id="BGZK01000615">
    <property type="protein sequence ID" value="GBP53083.1"/>
    <property type="molecule type" value="Genomic_DNA"/>
</dbReference>
<feature type="region of interest" description="Disordered" evidence="1">
    <location>
        <begin position="1"/>
        <end position="23"/>
    </location>
</feature>
<sequence length="140" mass="15277">MTRHGTSHDAASTTTAPIGRSSNARSRLAPIGVFPARDARMWHLMSQCGLKLLQTVRHHLLLLHRLVPNSPMRITVFNLLFIDALFSDSCDSGVRVYALMLVGAARRRSCGYRFSNTLGGECGRGCSKAHIRGCTCGCGF</sequence>